<name>A0A1Z5JNM8_FISSO</name>
<dbReference type="OrthoDB" id="416253at2759"/>
<dbReference type="SUPFAM" id="SSF56784">
    <property type="entry name" value="HAD-like"/>
    <property type="match status" value="1"/>
</dbReference>
<dbReference type="PANTHER" id="PTHR43827:SF3">
    <property type="entry name" value="NADP-DEPENDENT OXIDOREDUCTASE DOMAIN-CONTAINING PROTEIN"/>
    <property type="match status" value="1"/>
</dbReference>
<keyword evidence="3" id="KW-0560">Oxidoreductase</keyword>
<dbReference type="Pfam" id="PF00248">
    <property type="entry name" value="Aldo_ket_red"/>
    <property type="match status" value="1"/>
</dbReference>
<dbReference type="Gene3D" id="3.40.50.1000">
    <property type="entry name" value="HAD superfamily/HAD-like"/>
    <property type="match status" value="1"/>
</dbReference>
<dbReference type="InterPro" id="IPR018170">
    <property type="entry name" value="Aldo/ket_reductase_CS"/>
</dbReference>
<dbReference type="Proteomes" id="UP000198406">
    <property type="component" value="Unassembled WGS sequence"/>
</dbReference>
<dbReference type="CDD" id="cd19071">
    <property type="entry name" value="AKR_AKR1-5-like"/>
    <property type="match status" value="1"/>
</dbReference>
<keyword evidence="7" id="KW-1185">Reference proteome</keyword>
<dbReference type="GO" id="GO:0016616">
    <property type="term" value="F:oxidoreductase activity, acting on the CH-OH group of donors, NAD or NADP as acceptor"/>
    <property type="evidence" value="ECO:0007669"/>
    <property type="project" value="UniProtKB-ARBA"/>
</dbReference>
<feature type="region of interest" description="Disordered" evidence="4">
    <location>
        <begin position="27"/>
        <end position="51"/>
    </location>
</feature>
<feature type="domain" description="NADP-dependent oxidoreductase" evidence="5">
    <location>
        <begin position="471"/>
        <end position="700"/>
    </location>
</feature>
<gene>
    <name evidence="6" type="ORF">FisN_3Hh088</name>
</gene>
<dbReference type="InterPro" id="IPR036812">
    <property type="entry name" value="NAD(P)_OxRdtase_dom_sf"/>
</dbReference>
<dbReference type="AlphaFoldDB" id="A0A1Z5JNM8"/>
<protein>
    <recommendedName>
        <fullName evidence="5">NADP-dependent oxidoreductase domain-containing protein</fullName>
    </recommendedName>
</protein>
<sequence length="740" mass="81538">MNEPNPKRPKTTSQSSLSSFFTIKTTVQKETQTKDKDVSSSQKIDTSSNEPIIPRSVPASLKATWNVYQNACIYRKVRGEVNERTKLAAFDLDGTLLTWRIDGWPSKFEHYELWNATVIDRLRRLYDEEDYRLVVFSNQGLIRQAFTGVKATFVKSLLEWFANLLDRPLSVVLSTSKKNGFHKPSHKMWNVAEECCFGGRTMDVSSSFFVGDSIGGDDDPQGGVDIGFARAVGEHRNANLRFYSPTEFFGPSSKQKRDKGKVAVTYEKPPAAVLQTRAALVSGYLEGPIMLILCGAQGSGKSTFCDKLLGKNDAWVHLSQDTINNGKPGKREMVEETAEKELRAGRCIVVDRMHLDETQRSVFVSTAKRVNVPVHALVLSTSTSLLASRVKRRSNHPAGVEGEKGVKVAMISASKMVMPTYTEGFALISVTATEQGVARFVDQYSKISTAEPNTTSILKQFDLPQINIPSVILGTMKMGRKSAAEIVSKARSLGFAGVDTAPTYNNEIEVGRGMDNDMFCVVKVPKRASTAEDVQKELCNSLSSLGRKQADLLLLHWPSDSETLKSVWQGMETCVKEGFVKALGVCNFSAKALAGLIPMCSITPCINQVERHPFLPQWDLVDFCAQNDILLQAHTPLGQGNNDLWEDPSVQQVVASTGLSPAKVLLLWNLQQGVAVVPRCSSEEHLADIMELFKTAASSEALLIADDLMELNGISRTCRFIAPPFMFGSSSYCWATNANK</sequence>
<evidence type="ECO:0000259" key="5">
    <source>
        <dbReference type="Pfam" id="PF00248"/>
    </source>
</evidence>
<feature type="compositionally biased region" description="Polar residues" evidence="4">
    <location>
        <begin position="39"/>
        <end position="50"/>
    </location>
</feature>
<comment type="caution">
    <text evidence="6">The sequence shown here is derived from an EMBL/GenBank/DDBJ whole genome shotgun (WGS) entry which is preliminary data.</text>
</comment>
<evidence type="ECO:0000313" key="7">
    <source>
        <dbReference type="Proteomes" id="UP000198406"/>
    </source>
</evidence>
<dbReference type="Gene3D" id="3.40.50.300">
    <property type="entry name" value="P-loop containing nucleotide triphosphate hydrolases"/>
    <property type="match status" value="1"/>
</dbReference>
<dbReference type="InterPro" id="IPR013954">
    <property type="entry name" value="PNK3P"/>
</dbReference>
<dbReference type="InterPro" id="IPR036412">
    <property type="entry name" value="HAD-like_sf"/>
</dbReference>
<accession>A0A1Z5JNM8</accession>
<dbReference type="PRINTS" id="PR00069">
    <property type="entry name" value="ALDKETRDTASE"/>
</dbReference>
<dbReference type="InterPro" id="IPR027417">
    <property type="entry name" value="P-loop_NTPase"/>
</dbReference>
<dbReference type="Gene3D" id="3.20.20.100">
    <property type="entry name" value="NADP-dependent oxidoreductase domain"/>
    <property type="match status" value="1"/>
</dbReference>
<dbReference type="InterPro" id="IPR020471">
    <property type="entry name" value="AKR"/>
</dbReference>
<dbReference type="SUPFAM" id="SSF51430">
    <property type="entry name" value="NAD(P)-linked oxidoreductase"/>
    <property type="match status" value="1"/>
</dbReference>
<dbReference type="NCBIfam" id="TIGR01662">
    <property type="entry name" value="HAD-SF-IIIA"/>
    <property type="match status" value="1"/>
</dbReference>
<dbReference type="Pfam" id="PF08645">
    <property type="entry name" value="PNK3P"/>
    <property type="match status" value="1"/>
</dbReference>
<reference evidence="6 7" key="1">
    <citation type="journal article" date="2015" name="Plant Cell">
        <title>Oil accumulation by the oleaginous diatom Fistulifera solaris as revealed by the genome and transcriptome.</title>
        <authorList>
            <person name="Tanaka T."/>
            <person name="Maeda Y."/>
            <person name="Veluchamy A."/>
            <person name="Tanaka M."/>
            <person name="Abida H."/>
            <person name="Marechal E."/>
            <person name="Bowler C."/>
            <person name="Muto M."/>
            <person name="Sunaga Y."/>
            <person name="Tanaka M."/>
            <person name="Yoshino T."/>
            <person name="Taniguchi T."/>
            <person name="Fukuda Y."/>
            <person name="Nemoto M."/>
            <person name="Matsumoto M."/>
            <person name="Wong P.S."/>
            <person name="Aburatani S."/>
            <person name="Fujibuchi W."/>
        </authorList>
    </citation>
    <scope>NUCLEOTIDE SEQUENCE [LARGE SCALE GENOMIC DNA]</scope>
    <source>
        <strain evidence="6 7">JPCC DA0580</strain>
    </source>
</reference>
<dbReference type="InterPro" id="IPR023210">
    <property type="entry name" value="NADP_OxRdtase_dom"/>
</dbReference>
<dbReference type="Pfam" id="PF13671">
    <property type="entry name" value="AAA_33"/>
    <property type="match status" value="1"/>
</dbReference>
<dbReference type="InParanoid" id="A0A1Z5JNM8"/>
<dbReference type="InterPro" id="IPR006549">
    <property type="entry name" value="HAD-SF_hydro_IIIA"/>
</dbReference>
<evidence type="ECO:0000256" key="2">
    <source>
        <dbReference type="ARBA" id="ARBA00022857"/>
    </source>
</evidence>
<evidence type="ECO:0000256" key="1">
    <source>
        <dbReference type="ARBA" id="ARBA00007905"/>
    </source>
</evidence>
<proteinExistence type="inferred from homology"/>
<dbReference type="EMBL" id="BDSP01000095">
    <property type="protein sequence ID" value="GAX15617.1"/>
    <property type="molecule type" value="Genomic_DNA"/>
</dbReference>
<dbReference type="PROSITE" id="PS00062">
    <property type="entry name" value="ALDOKETO_REDUCTASE_2"/>
    <property type="match status" value="1"/>
</dbReference>
<evidence type="ECO:0000256" key="3">
    <source>
        <dbReference type="ARBA" id="ARBA00023002"/>
    </source>
</evidence>
<dbReference type="SUPFAM" id="SSF52540">
    <property type="entry name" value="P-loop containing nucleoside triphosphate hydrolases"/>
    <property type="match status" value="1"/>
</dbReference>
<evidence type="ECO:0000313" key="6">
    <source>
        <dbReference type="EMBL" id="GAX15617.1"/>
    </source>
</evidence>
<dbReference type="PANTHER" id="PTHR43827">
    <property type="entry name" value="2,5-DIKETO-D-GLUCONIC ACID REDUCTASE"/>
    <property type="match status" value="1"/>
</dbReference>
<evidence type="ECO:0000256" key="4">
    <source>
        <dbReference type="SAM" id="MobiDB-lite"/>
    </source>
</evidence>
<organism evidence="6 7">
    <name type="scientific">Fistulifera solaris</name>
    <name type="common">Oleaginous diatom</name>
    <dbReference type="NCBI Taxonomy" id="1519565"/>
    <lineage>
        <taxon>Eukaryota</taxon>
        <taxon>Sar</taxon>
        <taxon>Stramenopiles</taxon>
        <taxon>Ochrophyta</taxon>
        <taxon>Bacillariophyta</taxon>
        <taxon>Bacillariophyceae</taxon>
        <taxon>Bacillariophycidae</taxon>
        <taxon>Naviculales</taxon>
        <taxon>Naviculaceae</taxon>
        <taxon>Fistulifera</taxon>
    </lineage>
</organism>
<keyword evidence="2" id="KW-0521">NADP</keyword>
<dbReference type="InterPro" id="IPR023214">
    <property type="entry name" value="HAD_sf"/>
</dbReference>
<comment type="similarity">
    <text evidence="1">Belongs to the aldo/keto reductase family.</text>
</comment>